<evidence type="ECO:0000313" key="19">
    <source>
        <dbReference type="EMBL" id="SFZ79467.1"/>
    </source>
</evidence>
<evidence type="ECO:0000256" key="16">
    <source>
        <dbReference type="PIRSR" id="PIRSR000167-1"/>
    </source>
</evidence>
<dbReference type="InterPro" id="IPR058240">
    <property type="entry name" value="rSAM_sf"/>
</dbReference>
<dbReference type="EMBL" id="FPKR01000017">
    <property type="protein sequence ID" value="SFZ79467.1"/>
    <property type="molecule type" value="Genomic_DNA"/>
</dbReference>
<name>A0A1K2HRU0_9NEIS</name>
<dbReference type="GO" id="GO:0005737">
    <property type="term" value="C:cytoplasm"/>
    <property type="evidence" value="ECO:0007669"/>
    <property type="project" value="UniProtKB-SubCell"/>
</dbReference>
<dbReference type="InterPro" id="IPR007197">
    <property type="entry name" value="rSAM"/>
</dbReference>
<dbReference type="PROSITE" id="PS51918">
    <property type="entry name" value="RADICAL_SAM"/>
    <property type="match status" value="1"/>
</dbReference>
<evidence type="ECO:0000256" key="14">
    <source>
        <dbReference type="ARBA" id="ARBA00048321"/>
    </source>
</evidence>
<dbReference type="SFLD" id="SFLDG01065">
    <property type="entry name" value="anaerobic_coproporphyrinogen-I"/>
    <property type="match status" value="1"/>
</dbReference>
<comment type="cofactor">
    <cofactor evidence="15 17">
        <name>[4Fe-4S] cluster</name>
        <dbReference type="ChEBI" id="CHEBI:49883"/>
    </cofactor>
    <text evidence="15 17">Binds 1 [4Fe-4S] cluster. The cluster is coordinated with 3 cysteines and an exchangeable S-adenosyl-L-methionine.</text>
</comment>
<dbReference type="NCBIfam" id="TIGR00538">
    <property type="entry name" value="hemN"/>
    <property type="match status" value="1"/>
</dbReference>
<comment type="subcellular location">
    <subcellularLocation>
        <location evidence="1 15">Cytoplasm</location>
    </subcellularLocation>
</comment>
<keyword evidence="5 15" id="KW-0004">4Fe-4S</keyword>
<feature type="binding site" evidence="16">
    <location>
        <position position="226"/>
    </location>
    <ligand>
        <name>S-adenosyl-L-methionine</name>
        <dbReference type="ChEBI" id="CHEBI:59789"/>
        <label>2</label>
    </ligand>
</feature>
<feature type="binding site" evidence="16">
    <location>
        <position position="201"/>
    </location>
    <ligand>
        <name>S-adenosyl-L-methionine</name>
        <dbReference type="ChEBI" id="CHEBI:59789"/>
        <label>2</label>
    </ligand>
</feature>
<organism evidence="19 20">
    <name type="scientific">Chitinimonas taiwanensis DSM 18899</name>
    <dbReference type="NCBI Taxonomy" id="1121279"/>
    <lineage>
        <taxon>Bacteria</taxon>
        <taxon>Pseudomonadati</taxon>
        <taxon>Pseudomonadota</taxon>
        <taxon>Betaproteobacteria</taxon>
        <taxon>Neisseriales</taxon>
        <taxon>Chitinibacteraceae</taxon>
        <taxon>Chitinimonas</taxon>
    </lineage>
</organism>
<dbReference type="GO" id="GO:0004109">
    <property type="term" value="F:coproporphyrinogen oxidase activity"/>
    <property type="evidence" value="ECO:0007669"/>
    <property type="project" value="InterPro"/>
</dbReference>
<comment type="catalytic activity">
    <reaction evidence="14 15">
        <text>coproporphyrinogen III + 2 S-adenosyl-L-methionine = protoporphyrinogen IX + 2 5'-deoxyadenosine + 2 L-methionine + 2 CO2</text>
        <dbReference type="Rhea" id="RHEA:15425"/>
        <dbReference type="ChEBI" id="CHEBI:16526"/>
        <dbReference type="ChEBI" id="CHEBI:17319"/>
        <dbReference type="ChEBI" id="CHEBI:57307"/>
        <dbReference type="ChEBI" id="CHEBI:57309"/>
        <dbReference type="ChEBI" id="CHEBI:57844"/>
        <dbReference type="ChEBI" id="CHEBI:59789"/>
        <dbReference type="EC" id="1.3.98.3"/>
    </reaction>
</comment>
<dbReference type="OrthoDB" id="9808022at2"/>
<dbReference type="InterPro" id="IPR010723">
    <property type="entry name" value="HemN_C"/>
</dbReference>
<evidence type="ECO:0000256" key="5">
    <source>
        <dbReference type="ARBA" id="ARBA00022485"/>
    </source>
</evidence>
<dbReference type="SFLD" id="SFLDS00029">
    <property type="entry name" value="Radical_SAM"/>
    <property type="match status" value="1"/>
</dbReference>
<dbReference type="Pfam" id="PF04055">
    <property type="entry name" value="Radical_SAM"/>
    <property type="match status" value="1"/>
</dbReference>
<evidence type="ECO:0000256" key="10">
    <source>
        <dbReference type="ARBA" id="ARBA00023004"/>
    </source>
</evidence>
<dbReference type="CDD" id="cd01335">
    <property type="entry name" value="Radical_SAM"/>
    <property type="match status" value="1"/>
</dbReference>
<feature type="binding site" evidence="16">
    <location>
        <position position="127"/>
    </location>
    <ligand>
        <name>S-adenosyl-L-methionine</name>
        <dbReference type="ChEBI" id="CHEBI:59789"/>
        <label>1</label>
    </ligand>
</feature>
<dbReference type="GO" id="GO:0006782">
    <property type="term" value="P:protoporphyrinogen IX biosynthetic process"/>
    <property type="evidence" value="ECO:0007669"/>
    <property type="project" value="UniProtKB-UniPathway"/>
</dbReference>
<feature type="binding site" evidence="17">
    <location>
        <position position="83"/>
    </location>
    <ligand>
        <name>[4Fe-4S] cluster</name>
        <dbReference type="ChEBI" id="CHEBI:49883"/>
        <note>4Fe-4S-S-AdoMet</note>
    </ligand>
</feature>
<feature type="binding site" evidence="16">
    <location>
        <position position="346"/>
    </location>
    <ligand>
        <name>S-adenosyl-L-methionine</name>
        <dbReference type="ChEBI" id="CHEBI:59789"/>
        <label>1</label>
    </ligand>
</feature>
<keyword evidence="8 15" id="KW-0479">Metal-binding</keyword>
<comment type="subunit">
    <text evidence="4">Monomer.</text>
</comment>
<evidence type="ECO:0000256" key="7">
    <source>
        <dbReference type="ARBA" id="ARBA00022691"/>
    </source>
</evidence>
<keyword evidence="9 15" id="KW-0560">Oxidoreductase</keyword>
<evidence type="ECO:0000256" key="15">
    <source>
        <dbReference type="PIRNR" id="PIRNR000167"/>
    </source>
</evidence>
<evidence type="ECO:0000256" key="9">
    <source>
        <dbReference type="ARBA" id="ARBA00023002"/>
    </source>
</evidence>
<keyword evidence="11 15" id="KW-0411">Iron-sulfur</keyword>
<evidence type="ECO:0000256" key="13">
    <source>
        <dbReference type="ARBA" id="ARBA00024295"/>
    </source>
</evidence>
<dbReference type="EC" id="1.3.98.3" evidence="15"/>
<feature type="binding site" evidence="16">
    <location>
        <begin position="82"/>
        <end position="84"/>
    </location>
    <ligand>
        <name>S-adenosyl-L-methionine</name>
        <dbReference type="ChEBI" id="CHEBI:59789"/>
        <label>2</label>
    </ligand>
</feature>
<dbReference type="GO" id="GO:0046872">
    <property type="term" value="F:metal ion binding"/>
    <property type="evidence" value="ECO:0007669"/>
    <property type="project" value="UniProtKB-KW"/>
</dbReference>
<dbReference type="RefSeq" id="WP_072430125.1">
    <property type="nucleotide sequence ID" value="NZ_FPKR01000017.1"/>
</dbReference>
<feature type="binding site" evidence="16">
    <location>
        <position position="189"/>
    </location>
    <ligand>
        <name>S-adenosyl-L-methionine</name>
        <dbReference type="ChEBI" id="CHEBI:59789"/>
        <label>2</label>
    </ligand>
</feature>
<dbReference type="GO" id="GO:0051989">
    <property type="term" value="F:coproporphyrinogen dehydrogenase activity"/>
    <property type="evidence" value="ECO:0007669"/>
    <property type="project" value="UniProtKB-EC"/>
</dbReference>
<dbReference type="UniPathway" id="UPA00251">
    <property type="reaction ID" value="UER00323"/>
</dbReference>
<gene>
    <name evidence="19" type="ORF">SAMN02745887_03649</name>
</gene>
<dbReference type="InterPro" id="IPR034505">
    <property type="entry name" value="Coproporphyrinogen-III_oxidase"/>
</dbReference>
<dbReference type="Proteomes" id="UP000186513">
    <property type="component" value="Unassembled WGS sequence"/>
</dbReference>
<dbReference type="FunFam" id="1.10.10.920:FF:000001">
    <property type="entry name" value="Coproporphyrinogen-III oxidase"/>
    <property type="match status" value="1"/>
</dbReference>
<reference evidence="19 20" key="1">
    <citation type="submission" date="2016-11" db="EMBL/GenBank/DDBJ databases">
        <authorList>
            <person name="Jaros S."/>
            <person name="Januszkiewicz K."/>
            <person name="Wedrychowicz H."/>
        </authorList>
    </citation>
    <scope>NUCLEOTIDE SEQUENCE [LARGE SCALE GENOMIC DNA]</scope>
    <source>
        <strain evidence="19 20">DSM 18899</strain>
    </source>
</reference>
<feature type="domain" description="Radical SAM core" evidence="18">
    <location>
        <begin position="61"/>
        <end position="290"/>
    </location>
</feature>
<dbReference type="InterPro" id="IPR004558">
    <property type="entry name" value="Coprogen_oxidase_HemN"/>
</dbReference>
<dbReference type="SUPFAM" id="SSF102114">
    <property type="entry name" value="Radical SAM enzymes"/>
    <property type="match status" value="1"/>
</dbReference>
<dbReference type="PIRSF" id="PIRSF000167">
    <property type="entry name" value="HemN"/>
    <property type="match status" value="1"/>
</dbReference>
<evidence type="ECO:0000313" key="20">
    <source>
        <dbReference type="Proteomes" id="UP000186513"/>
    </source>
</evidence>
<dbReference type="InterPro" id="IPR023404">
    <property type="entry name" value="rSAM_horseshoe"/>
</dbReference>
<keyword evidence="10 15" id="KW-0408">Iron</keyword>
<evidence type="ECO:0000256" key="6">
    <source>
        <dbReference type="ARBA" id="ARBA00022490"/>
    </source>
</evidence>
<keyword evidence="6 15" id="KW-0963">Cytoplasm</keyword>
<feature type="binding site" evidence="16">
    <location>
        <position position="162"/>
    </location>
    <ligand>
        <name>S-adenosyl-L-methionine</name>
        <dbReference type="ChEBI" id="CHEBI:59789"/>
        <label>1</label>
    </ligand>
</feature>
<feature type="binding site" evidence="17">
    <location>
        <position position="76"/>
    </location>
    <ligand>
        <name>[4Fe-4S] cluster</name>
        <dbReference type="ChEBI" id="CHEBI:49883"/>
        <note>4Fe-4S-S-AdoMet</note>
    </ligand>
</feature>
<evidence type="ECO:0000259" key="18">
    <source>
        <dbReference type="PROSITE" id="PS51918"/>
    </source>
</evidence>
<dbReference type="PANTHER" id="PTHR13932">
    <property type="entry name" value="COPROPORPHYRINIGEN III OXIDASE"/>
    <property type="match status" value="1"/>
</dbReference>
<accession>A0A1K2HRU0</accession>
<protein>
    <recommendedName>
        <fullName evidence="15">Coproporphyrinogen-III oxidase</fullName>
        <ecNumber evidence="15">1.3.98.3</ecNumber>
    </recommendedName>
</protein>
<proteinExistence type="inferred from homology"/>
<keyword evidence="20" id="KW-1185">Reference proteome</keyword>
<dbReference type="AlphaFoldDB" id="A0A1K2HRU0"/>
<evidence type="ECO:0000256" key="4">
    <source>
        <dbReference type="ARBA" id="ARBA00011245"/>
    </source>
</evidence>
<sequence>MPSPSLLHPSFDVQALSFDKALIEQLAGNGPRYTSYPTADRFHAGFDATAYHALAEQRFSAGQRRPLSLYVHIPFCNTICYYCGCNKIITKDKSKAEVYLDYLEREMAMQAGLIGSGARVEQLHFGGGTPTFLSDTQLERLMGALRQHFDFAPDEQGEYSIEIDPRKVNAETVALLARLGFNRMSIGVQDFDPAVQAAVNRIQSEAETLSVMKAARAHGFRSISIDLIYGLPRQTTAGFSATLDKVIAARPDRLSIYSYAHLPHLFKPQRRIAEAELPTLDEKLDLLSLAIDKLTGAGYVYIGMDHFALPDDELAQAQRAGTLHRNFQGYSTRDDIDLLALGVSGIGKLGDSYSQNVKTTEEYYALLDAGQLPLFRGLQLSRDDEIRRALIQQLMCQFALDLNAFAAQWQIDFASYFAQELASLQPMVRLGLLTLDAQRLQVLPRGRLLVRNIAMLFDRYLQQGQPLVRYSKVI</sequence>
<dbReference type="SMART" id="SM00729">
    <property type="entry name" value="Elp3"/>
    <property type="match status" value="1"/>
</dbReference>
<dbReference type="Pfam" id="PF06969">
    <property type="entry name" value="HemN_C"/>
    <property type="match status" value="1"/>
</dbReference>
<dbReference type="GO" id="GO:0051539">
    <property type="term" value="F:4 iron, 4 sulfur cluster binding"/>
    <property type="evidence" value="ECO:0007669"/>
    <property type="project" value="UniProtKB-KW"/>
</dbReference>
<feature type="binding site" evidence="16">
    <location>
        <position position="260"/>
    </location>
    <ligand>
        <name>S-adenosyl-L-methionine</name>
        <dbReference type="ChEBI" id="CHEBI:59789"/>
        <label>2</label>
    </ligand>
</feature>
<comment type="similarity">
    <text evidence="3 15">Belongs to the anaerobic coproporphyrinogen-III oxidase family.</text>
</comment>
<keyword evidence="12 15" id="KW-0627">Porphyrin biosynthesis</keyword>
<evidence type="ECO:0000256" key="11">
    <source>
        <dbReference type="ARBA" id="ARBA00023014"/>
    </source>
</evidence>
<feature type="binding site" evidence="16">
    <location>
        <position position="70"/>
    </location>
    <ligand>
        <name>S-adenosyl-L-methionine</name>
        <dbReference type="ChEBI" id="CHEBI:59789"/>
        <label>1</label>
    </ligand>
</feature>
<dbReference type="Gene3D" id="1.10.10.920">
    <property type="match status" value="1"/>
</dbReference>
<evidence type="ECO:0000256" key="2">
    <source>
        <dbReference type="ARBA" id="ARBA00004785"/>
    </source>
</evidence>
<evidence type="ECO:0000256" key="12">
    <source>
        <dbReference type="ARBA" id="ARBA00023244"/>
    </source>
</evidence>
<dbReference type="PANTHER" id="PTHR13932:SF6">
    <property type="entry name" value="OXYGEN-INDEPENDENT COPROPORPHYRINOGEN III OXIDASE"/>
    <property type="match status" value="1"/>
</dbReference>
<dbReference type="STRING" id="1121279.SAMN02745887_03649"/>
<feature type="binding site" evidence="16">
    <location>
        <begin position="128"/>
        <end position="129"/>
    </location>
    <ligand>
        <name>S-adenosyl-L-methionine</name>
        <dbReference type="ChEBI" id="CHEBI:59789"/>
        <label>2</label>
    </ligand>
</feature>
<dbReference type="FunFam" id="3.80.30.20:FF:000012">
    <property type="entry name" value="Coproporphyrinogen-III oxidase"/>
    <property type="match status" value="1"/>
</dbReference>
<evidence type="ECO:0000256" key="1">
    <source>
        <dbReference type="ARBA" id="ARBA00004496"/>
    </source>
</evidence>
<feature type="binding site" evidence="17">
    <location>
        <position position="80"/>
    </location>
    <ligand>
        <name>[4Fe-4S] cluster</name>
        <dbReference type="ChEBI" id="CHEBI:49883"/>
        <note>4Fe-4S-S-AdoMet</note>
    </ligand>
</feature>
<evidence type="ECO:0000256" key="8">
    <source>
        <dbReference type="ARBA" id="ARBA00022723"/>
    </source>
</evidence>
<dbReference type="InterPro" id="IPR006638">
    <property type="entry name" value="Elp3/MiaA/NifB-like_rSAM"/>
</dbReference>
<comment type="function">
    <text evidence="13">Involved in the heme biosynthesis. Catalyzes the anaerobic oxidative decarboxylation of propionate groups of rings A and B of coproporphyrinogen III to yield the vinyl groups in protoporphyrinogen IX.</text>
</comment>
<keyword evidence="7 15" id="KW-0949">S-adenosyl-L-methionine</keyword>
<dbReference type="Gene3D" id="3.80.30.20">
    <property type="entry name" value="tm_1862 like domain"/>
    <property type="match status" value="1"/>
</dbReference>
<evidence type="ECO:0000256" key="17">
    <source>
        <dbReference type="PIRSR" id="PIRSR000167-2"/>
    </source>
</evidence>
<evidence type="ECO:0000256" key="3">
    <source>
        <dbReference type="ARBA" id="ARBA00005493"/>
    </source>
</evidence>
<comment type="pathway">
    <text evidence="2 15">Porphyrin-containing compound metabolism; protoporphyrin-IX biosynthesis; protoporphyrinogen-IX from coproporphyrinogen-III (AdoMet route): step 1/1.</text>
</comment>